<feature type="compositionally biased region" description="Pro residues" evidence="1">
    <location>
        <begin position="409"/>
        <end position="420"/>
    </location>
</feature>
<dbReference type="AlphaFoldDB" id="A0A427YVY3"/>
<dbReference type="Proteomes" id="UP000279259">
    <property type="component" value="Unassembled WGS sequence"/>
</dbReference>
<feature type="compositionally biased region" description="Polar residues" evidence="1">
    <location>
        <begin position="147"/>
        <end position="157"/>
    </location>
</feature>
<gene>
    <name evidence="2" type="ORF">EHS25_000251</name>
</gene>
<keyword evidence="3" id="KW-1185">Reference proteome</keyword>
<evidence type="ECO:0000313" key="2">
    <source>
        <dbReference type="EMBL" id="RSH95165.1"/>
    </source>
</evidence>
<dbReference type="EMBL" id="RSCD01000001">
    <property type="protein sequence ID" value="RSH95165.1"/>
    <property type="molecule type" value="Genomic_DNA"/>
</dbReference>
<feature type="region of interest" description="Disordered" evidence="1">
    <location>
        <begin position="720"/>
        <end position="742"/>
    </location>
</feature>
<protein>
    <submittedName>
        <fullName evidence="2">Uncharacterized protein</fullName>
    </submittedName>
</protein>
<feature type="compositionally biased region" description="Low complexity" evidence="1">
    <location>
        <begin position="378"/>
        <end position="408"/>
    </location>
</feature>
<feature type="compositionally biased region" description="Acidic residues" evidence="1">
    <location>
        <begin position="549"/>
        <end position="559"/>
    </location>
</feature>
<feature type="compositionally biased region" description="Basic and acidic residues" evidence="1">
    <location>
        <begin position="591"/>
        <end position="601"/>
    </location>
</feature>
<feature type="compositionally biased region" description="Low complexity" evidence="1">
    <location>
        <begin position="487"/>
        <end position="503"/>
    </location>
</feature>
<feature type="compositionally biased region" description="Low complexity" evidence="1">
    <location>
        <begin position="222"/>
        <end position="245"/>
    </location>
</feature>
<name>A0A427YVY3_9TREE</name>
<proteinExistence type="predicted"/>
<dbReference type="OrthoDB" id="2564831at2759"/>
<feature type="compositionally biased region" description="Polar residues" evidence="1">
    <location>
        <begin position="443"/>
        <end position="460"/>
    </location>
</feature>
<evidence type="ECO:0000256" key="1">
    <source>
        <dbReference type="SAM" id="MobiDB-lite"/>
    </source>
</evidence>
<feature type="compositionally biased region" description="Polar residues" evidence="1">
    <location>
        <begin position="1"/>
        <end position="10"/>
    </location>
</feature>
<sequence length="886" mass="94541">MPSLADTSLSILPDLRPKSPRRFFTFSHSSPSSSLPTSQLYDGPVIDIPAVPPLPPLPSIPSLPSLSMAHLTSAPSPRGTGKAVHPARPSSAVRSSTARPNAKAERTELASSPAPTHSHTHSRGLSASSTAEFGMTFTPATCPTLEMRSNSGPNLGSSPRPHKVERRLGTGATVVRTPSDAIRAMTQSPLVQPSHRSSTLFHTHNPSYGSHASKTSPSHGRSLSSSTFSGPVSSSYTSLSMSRSSSAREGTAGYSHSHSHSYKISPSPLRAANPLKSTPTPLAASVSRQHQSRQYPQSHRSHQSHQSQTLDRDQTAKRGDRDRHRDCGALDEVSSPPKLRSSTTSIHGWTPTPRTSTSASFLEVEPTPMTTATEFPRSTSISVSTSTTPPTSTSTSTSVSTASDSPKTPTSPPARPPRPPRTVSLRPAPAPQKALPALPTLPSSAQPGGTLSMRLTSGVTRSGVPPASATRGSDTSVSNPLQPSPFSATVLSSTSTSSPASSDATGLVTLHFSYSSATEPDTSTVTLPLDLIAQDANGRVIAQEHNDYAEDEGTEEEQADGARILDDKRRLSGPSEYSREGEAEELYEEEHDGHDEPRPEMTDGSSAEESDVDSEYGLTTLLRDDYLRSLWLPSPAVPDFSTDTPVPPVPPKREWTDYPSPPRHRARTRNQYVQLGMGMAMAMGLGLPLGPGPDRKILEESQWGRDIVLHEGMGSTKALNVRSARRPSPQPQPTALSPHHQNNNSINHLVQVAASAHCIAGSAGLTQMNMNILLLRDSRGYHLLARRLLEGSWPVLGSEELRILEKEMAWLGAREGLIDEVRAGRQRGSPGGSGGEAYTGIQAGGQVDARGKEHRQSGETPESSSPRRPDRRLRTSGVRSGGKGYI</sequence>
<feature type="region of interest" description="Disordered" evidence="1">
    <location>
        <begin position="68"/>
        <end position="503"/>
    </location>
</feature>
<feature type="region of interest" description="Disordered" evidence="1">
    <location>
        <begin position="824"/>
        <end position="886"/>
    </location>
</feature>
<feature type="compositionally biased region" description="Low complexity" evidence="1">
    <location>
        <begin position="22"/>
        <end position="38"/>
    </location>
</feature>
<feature type="compositionally biased region" description="Polar residues" evidence="1">
    <location>
        <begin position="340"/>
        <end position="360"/>
    </location>
</feature>
<reference evidence="2 3" key="1">
    <citation type="submission" date="2018-11" db="EMBL/GenBank/DDBJ databases">
        <title>Genome sequence of Saitozyma podzolica DSM 27192.</title>
        <authorList>
            <person name="Aliyu H."/>
            <person name="Gorte O."/>
            <person name="Ochsenreither K."/>
        </authorList>
    </citation>
    <scope>NUCLEOTIDE SEQUENCE [LARGE SCALE GENOMIC DNA]</scope>
    <source>
        <strain evidence="2 3">DSM 27192</strain>
    </source>
</reference>
<feature type="region of interest" description="Disordered" evidence="1">
    <location>
        <begin position="546"/>
        <end position="613"/>
    </location>
</feature>
<evidence type="ECO:0000313" key="3">
    <source>
        <dbReference type="Proteomes" id="UP000279259"/>
    </source>
</evidence>
<comment type="caution">
    <text evidence="2">The sequence shown here is derived from an EMBL/GenBank/DDBJ whole genome shotgun (WGS) entry which is preliminary data.</text>
</comment>
<feature type="compositionally biased region" description="Polar residues" evidence="1">
    <location>
        <begin position="470"/>
        <end position="486"/>
    </location>
</feature>
<feature type="region of interest" description="Disordered" evidence="1">
    <location>
        <begin position="1"/>
        <end position="42"/>
    </location>
</feature>
<feature type="compositionally biased region" description="Polar residues" evidence="1">
    <location>
        <begin position="185"/>
        <end position="221"/>
    </location>
</feature>
<feature type="region of interest" description="Disordered" evidence="1">
    <location>
        <begin position="635"/>
        <end position="665"/>
    </location>
</feature>
<feature type="compositionally biased region" description="Low complexity" evidence="1">
    <location>
        <begin position="421"/>
        <end position="442"/>
    </location>
</feature>
<feature type="compositionally biased region" description="Polar residues" evidence="1">
    <location>
        <begin position="368"/>
        <end position="377"/>
    </location>
</feature>
<organism evidence="2 3">
    <name type="scientific">Saitozyma podzolica</name>
    <dbReference type="NCBI Taxonomy" id="1890683"/>
    <lineage>
        <taxon>Eukaryota</taxon>
        <taxon>Fungi</taxon>
        <taxon>Dikarya</taxon>
        <taxon>Basidiomycota</taxon>
        <taxon>Agaricomycotina</taxon>
        <taxon>Tremellomycetes</taxon>
        <taxon>Tremellales</taxon>
        <taxon>Trimorphomycetaceae</taxon>
        <taxon>Saitozyma</taxon>
    </lineage>
</organism>
<feature type="compositionally biased region" description="Basic and acidic residues" evidence="1">
    <location>
        <begin position="310"/>
        <end position="328"/>
    </location>
</feature>
<feature type="compositionally biased region" description="Low complexity" evidence="1">
    <location>
        <begin position="287"/>
        <end position="308"/>
    </location>
</feature>
<accession>A0A427YVY3</accession>